<dbReference type="EMBL" id="GBRH01237067">
    <property type="protein sequence ID" value="JAD60828.1"/>
    <property type="molecule type" value="Transcribed_RNA"/>
</dbReference>
<evidence type="ECO:0000313" key="2">
    <source>
        <dbReference type="EMBL" id="JAD60828.1"/>
    </source>
</evidence>
<organism evidence="2">
    <name type="scientific">Arundo donax</name>
    <name type="common">Giant reed</name>
    <name type="synonym">Donax arundinaceus</name>
    <dbReference type="NCBI Taxonomy" id="35708"/>
    <lineage>
        <taxon>Eukaryota</taxon>
        <taxon>Viridiplantae</taxon>
        <taxon>Streptophyta</taxon>
        <taxon>Embryophyta</taxon>
        <taxon>Tracheophyta</taxon>
        <taxon>Spermatophyta</taxon>
        <taxon>Magnoliopsida</taxon>
        <taxon>Liliopsida</taxon>
        <taxon>Poales</taxon>
        <taxon>Poaceae</taxon>
        <taxon>PACMAD clade</taxon>
        <taxon>Arundinoideae</taxon>
        <taxon>Arundineae</taxon>
        <taxon>Arundo</taxon>
    </lineage>
</organism>
<reference evidence="2" key="1">
    <citation type="submission" date="2014-09" db="EMBL/GenBank/DDBJ databases">
        <authorList>
            <person name="Magalhaes I.L.F."/>
            <person name="Oliveira U."/>
            <person name="Santos F.R."/>
            <person name="Vidigal T.H.D.A."/>
            <person name="Brescovit A.D."/>
            <person name="Santos A.J."/>
        </authorList>
    </citation>
    <scope>NUCLEOTIDE SEQUENCE</scope>
    <source>
        <tissue evidence="2">Shoot tissue taken approximately 20 cm above the soil surface</tissue>
    </source>
</reference>
<feature type="region of interest" description="Disordered" evidence="1">
    <location>
        <begin position="1"/>
        <end position="67"/>
    </location>
</feature>
<sequence>MDAPGGAPPQEGGRDPHARVLQHHPARRPRRLVGKPCLLQHQERRPEGGVQHPLDPLRHKSGAENHLHRGREAFVRPGQERLRAHLLYGSDARTT</sequence>
<evidence type="ECO:0000256" key="1">
    <source>
        <dbReference type="SAM" id="MobiDB-lite"/>
    </source>
</evidence>
<dbReference type="AlphaFoldDB" id="A0A0A9BF90"/>
<name>A0A0A9BF90_ARUDO</name>
<proteinExistence type="predicted"/>
<reference evidence="2" key="2">
    <citation type="journal article" date="2015" name="Data Brief">
        <title>Shoot transcriptome of the giant reed, Arundo donax.</title>
        <authorList>
            <person name="Barrero R.A."/>
            <person name="Guerrero F.D."/>
            <person name="Moolhuijzen P."/>
            <person name="Goolsby J.A."/>
            <person name="Tidwell J."/>
            <person name="Bellgard S.E."/>
            <person name="Bellgard M.I."/>
        </authorList>
    </citation>
    <scope>NUCLEOTIDE SEQUENCE</scope>
    <source>
        <tissue evidence="2">Shoot tissue taken approximately 20 cm above the soil surface</tissue>
    </source>
</reference>
<protein>
    <submittedName>
        <fullName evidence="2">Uncharacterized protein</fullName>
    </submittedName>
</protein>
<feature type="compositionally biased region" description="Basic and acidic residues" evidence="1">
    <location>
        <begin position="55"/>
        <end position="67"/>
    </location>
</feature>
<accession>A0A0A9BF90</accession>
<feature type="compositionally biased region" description="Basic residues" evidence="1">
    <location>
        <begin position="20"/>
        <end position="33"/>
    </location>
</feature>